<evidence type="ECO:0000313" key="3">
    <source>
        <dbReference type="Proteomes" id="UP000183223"/>
    </source>
</evidence>
<name>A0A1G5RAG6_PHOLU</name>
<reference evidence="3" key="1">
    <citation type="submission" date="2016-10" db="EMBL/GenBank/DDBJ databases">
        <authorList>
            <person name="Varghese N."/>
            <person name="Submissions S."/>
        </authorList>
    </citation>
    <scope>NUCLEOTIDE SEQUENCE [LARGE SCALE GENOMIC DNA]</scope>
    <source>
        <strain evidence="3">ATCC 29999</strain>
    </source>
</reference>
<evidence type="ECO:0000313" key="2">
    <source>
        <dbReference type="EMBL" id="SCZ71074.1"/>
    </source>
</evidence>
<dbReference type="EMBL" id="FMWJ01000022">
    <property type="protein sequence ID" value="SCZ71074.1"/>
    <property type="molecule type" value="Genomic_DNA"/>
</dbReference>
<dbReference type="AlphaFoldDB" id="A0A1G5RAG6"/>
<organism evidence="2 3">
    <name type="scientific">Photorhabdus luminescens</name>
    <name type="common">Xenorhabdus luminescens</name>
    <dbReference type="NCBI Taxonomy" id="29488"/>
    <lineage>
        <taxon>Bacteria</taxon>
        <taxon>Pseudomonadati</taxon>
        <taxon>Pseudomonadota</taxon>
        <taxon>Gammaproteobacteria</taxon>
        <taxon>Enterobacterales</taxon>
        <taxon>Morganellaceae</taxon>
        <taxon>Photorhabdus</taxon>
    </lineage>
</organism>
<evidence type="ECO:0000256" key="1">
    <source>
        <dbReference type="SAM" id="MobiDB-lite"/>
    </source>
</evidence>
<sequence length="80" mass="9244">MHRDGKGVNPLEHVTGVSEFSQQRGDLKDNGYMQLKKRYPNREFSCSTFEAPSIFQIILRNFIRGLHKPTVQLFVKSAFT</sequence>
<feature type="region of interest" description="Disordered" evidence="1">
    <location>
        <begin position="1"/>
        <end position="22"/>
    </location>
</feature>
<accession>A0A1G5RAG6</accession>
<dbReference type="Proteomes" id="UP000183223">
    <property type="component" value="Unassembled WGS sequence"/>
</dbReference>
<keyword evidence="3" id="KW-1185">Reference proteome</keyword>
<gene>
    <name evidence="2" type="ORF">SAMN02982990_03647</name>
</gene>
<proteinExistence type="predicted"/>
<protein>
    <submittedName>
        <fullName evidence="2">Uncharacterized protein</fullName>
    </submittedName>
</protein>